<reference evidence="1 2" key="1">
    <citation type="journal article" date="2014" name="Agronomy (Basel)">
        <title>A Draft Genome Sequence for Ensete ventricosum, the Drought-Tolerant Tree Against Hunger.</title>
        <authorList>
            <person name="Harrison J."/>
            <person name="Moore K.A."/>
            <person name="Paszkiewicz K."/>
            <person name="Jones T."/>
            <person name="Grant M."/>
            <person name="Ambacheew D."/>
            <person name="Muzemil S."/>
            <person name="Studholme D.J."/>
        </authorList>
    </citation>
    <scope>NUCLEOTIDE SEQUENCE [LARGE SCALE GENOMIC DNA]</scope>
</reference>
<sequence>LIPTPSPPFWQSSSSPPLALPALPQQSCHHPAGLGSGLHAIGQREASLTLVVLLFTHLLDPSGAPLRTTGLRPRGSS</sequence>
<accession>A0A426XU37</accession>
<feature type="non-terminal residue" evidence="1">
    <location>
        <position position="1"/>
    </location>
</feature>
<protein>
    <submittedName>
        <fullName evidence="1">Uncharacterized protein</fullName>
    </submittedName>
</protein>
<evidence type="ECO:0000313" key="2">
    <source>
        <dbReference type="Proteomes" id="UP000287651"/>
    </source>
</evidence>
<dbReference type="AlphaFoldDB" id="A0A426XU37"/>
<dbReference type="Proteomes" id="UP000287651">
    <property type="component" value="Unassembled WGS sequence"/>
</dbReference>
<proteinExistence type="predicted"/>
<evidence type="ECO:0000313" key="1">
    <source>
        <dbReference type="EMBL" id="RRT43017.1"/>
    </source>
</evidence>
<name>A0A426XU37_ENSVE</name>
<comment type="caution">
    <text evidence="1">The sequence shown here is derived from an EMBL/GenBank/DDBJ whole genome shotgun (WGS) entry which is preliminary data.</text>
</comment>
<gene>
    <name evidence="1" type="ORF">B296_00055231</name>
</gene>
<dbReference type="EMBL" id="AMZH03017428">
    <property type="protein sequence ID" value="RRT43017.1"/>
    <property type="molecule type" value="Genomic_DNA"/>
</dbReference>
<organism evidence="1 2">
    <name type="scientific">Ensete ventricosum</name>
    <name type="common">Abyssinian banana</name>
    <name type="synonym">Musa ensete</name>
    <dbReference type="NCBI Taxonomy" id="4639"/>
    <lineage>
        <taxon>Eukaryota</taxon>
        <taxon>Viridiplantae</taxon>
        <taxon>Streptophyta</taxon>
        <taxon>Embryophyta</taxon>
        <taxon>Tracheophyta</taxon>
        <taxon>Spermatophyta</taxon>
        <taxon>Magnoliopsida</taxon>
        <taxon>Liliopsida</taxon>
        <taxon>Zingiberales</taxon>
        <taxon>Musaceae</taxon>
        <taxon>Ensete</taxon>
    </lineage>
</organism>